<accession>A0ABX2XX99</accession>
<gene>
    <name evidence="1" type="ORF">A8135_13785</name>
</gene>
<dbReference type="Gene3D" id="2.60.120.620">
    <property type="entry name" value="q2cbj1_9rhob like domain"/>
    <property type="match status" value="1"/>
</dbReference>
<name>A0ABX2XX99_9GAMM</name>
<dbReference type="RefSeq" id="WP_065620949.1">
    <property type="nucleotide sequence ID" value="NZ_LYOZ01000030.1"/>
</dbReference>
<evidence type="ECO:0000313" key="2">
    <source>
        <dbReference type="Proteomes" id="UP000093336"/>
    </source>
</evidence>
<proteinExistence type="predicted"/>
<dbReference type="Pfam" id="PF05721">
    <property type="entry name" value="PhyH"/>
    <property type="match status" value="1"/>
</dbReference>
<evidence type="ECO:0000313" key="1">
    <source>
        <dbReference type="EMBL" id="OCH97561.1"/>
    </source>
</evidence>
<keyword evidence="2" id="KW-1185">Reference proteome</keyword>
<organism evidence="1 2">
    <name type="scientific">Legionella jamestowniensis</name>
    <dbReference type="NCBI Taxonomy" id="455"/>
    <lineage>
        <taxon>Bacteria</taxon>
        <taxon>Pseudomonadati</taxon>
        <taxon>Pseudomonadota</taxon>
        <taxon>Gammaproteobacteria</taxon>
        <taxon>Legionellales</taxon>
        <taxon>Legionellaceae</taxon>
        <taxon>Legionella</taxon>
    </lineage>
</organism>
<comment type="caution">
    <text evidence="1">The sequence shown here is derived from an EMBL/GenBank/DDBJ whole genome shotgun (WGS) entry which is preliminary data.</text>
</comment>
<dbReference type="Proteomes" id="UP000093336">
    <property type="component" value="Unassembled WGS sequence"/>
</dbReference>
<sequence>MKNKSILKTSYFYSIALVAAQLTSRISKKSFLNHDIIKEIKTKGYCIIPAFLSTKICDDLIMIFDELEHAAESLDNDRRIFSIQKSSPYHNRIFADSAFLKTIGEYYVGTPQVLTTTMAGKIYAKPEAYGSGGGWHRDSFLPQFKALCYLSDVSETNGPFEYITGSHKLFNKILFESRSKTREQANNPRYTQESINEYLEIMNVSSKTFVAKKGTVILCDTSGVHRGQPIVEGVRYAITNYYSSSRLFLNKNIKKNQLYYKNN</sequence>
<evidence type="ECO:0008006" key="3">
    <source>
        <dbReference type="Google" id="ProtNLM"/>
    </source>
</evidence>
<dbReference type="InterPro" id="IPR008775">
    <property type="entry name" value="Phytyl_CoA_dOase-like"/>
</dbReference>
<reference evidence="1 2" key="1">
    <citation type="submission" date="2016-05" db="EMBL/GenBank/DDBJ databases">
        <authorList>
            <person name="Prochazka B."/>
            <person name="Indra A."/>
            <person name="Hasenberger P."/>
            <person name="Blaschitz M."/>
            <person name="Wagner L."/>
            <person name="Wewalka G."/>
            <person name="Sorschag S."/>
            <person name="Schmid D."/>
            <person name="Ruppitsch W."/>
        </authorList>
    </citation>
    <scope>NUCLEOTIDE SEQUENCE [LARGE SCALE GENOMIC DNA]</scope>
    <source>
        <strain evidence="1 2">974010_12</strain>
    </source>
</reference>
<dbReference type="EMBL" id="LYOZ01000030">
    <property type="protein sequence ID" value="OCH97561.1"/>
    <property type="molecule type" value="Genomic_DNA"/>
</dbReference>
<dbReference type="SUPFAM" id="SSF51197">
    <property type="entry name" value="Clavaminate synthase-like"/>
    <property type="match status" value="1"/>
</dbReference>
<protein>
    <recommendedName>
        <fullName evidence="3">Phytanoyl-CoA dioxygenase (PhyH)</fullName>
    </recommendedName>
</protein>